<evidence type="ECO:0000313" key="6">
    <source>
        <dbReference type="RefSeq" id="XP_025405185.1"/>
    </source>
</evidence>
<dbReference type="Pfam" id="PF13821">
    <property type="entry name" value="DUF4187"/>
    <property type="match status" value="1"/>
</dbReference>
<keyword evidence="5" id="KW-1185">Reference proteome</keyword>
<dbReference type="PANTHER" id="PTHR21032:SF0">
    <property type="entry name" value="G PATCH DOMAIN-CONTAINING PROTEIN 11"/>
    <property type="match status" value="1"/>
</dbReference>
<organism evidence="5 6">
    <name type="scientific">Sipha flava</name>
    <name type="common">yellow sugarcane aphid</name>
    <dbReference type="NCBI Taxonomy" id="143950"/>
    <lineage>
        <taxon>Eukaryota</taxon>
        <taxon>Metazoa</taxon>
        <taxon>Ecdysozoa</taxon>
        <taxon>Arthropoda</taxon>
        <taxon>Hexapoda</taxon>
        <taxon>Insecta</taxon>
        <taxon>Pterygota</taxon>
        <taxon>Neoptera</taxon>
        <taxon>Paraneoptera</taxon>
        <taxon>Hemiptera</taxon>
        <taxon>Sternorrhyncha</taxon>
        <taxon>Aphidomorpha</taxon>
        <taxon>Aphidoidea</taxon>
        <taxon>Aphididae</taxon>
        <taxon>Sipha</taxon>
    </lineage>
</organism>
<dbReference type="RefSeq" id="XP_025405185.1">
    <property type="nucleotide sequence ID" value="XM_025549400.1"/>
</dbReference>
<dbReference type="InterPro" id="IPR000467">
    <property type="entry name" value="G_patch_dom"/>
</dbReference>
<name>A0A8B8F3J2_9HEMI</name>
<gene>
    <name evidence="6" type="primary">LOC112679547</name>
</gene>
<protein>
    <recommendedName>
        <fullName evidence="2">G patch domain-containing protein 11</fullName>
    </recommendedName>
    <alternativeName>
        <fullName evidence="3">Coiled-coil domain-containing protein 75</fullName>
    </alternativeName>
</protein>
<dbReference type="GO" id="GO:0000776">
    <property type="term" value="C:kinetochore"/>
    <property type="evidence" value="ECO:0007669"/>
    <property type="project" value="TreeGrafter"/>
</dbReference>
<evidence type="ECO:0000256" key="2">
    <source>
        <dbReference type="ARBA" id="ARBA00021978"/>
    </source>
</evidence>
<dbReference type="OrthoDB" id="786951at2759"/>
<sequence>MAARDEVEDDDDDYMSDAFLRTETVADVRPGLLMTHEQQRLHDQLKKRKEYELLNRTPGLKVLEEQGRQAGLETAIDSGNKGFALLQKMGYKPGSGIGKNNSGRVEPIGIVLKTDRKGLGRDAALKEIRERKKSMIRSRKSAGPSVCKFRERQAQEAAEKLDRSDLFRCQRVCRQLDLEQDIQEPSEKFFWPEVLLEDDTNEESIEEQEQDNMSISEQLELVIFYLRHTYNYCVYCGTVYTDEEDLKGECPGPNRQDH</sequence>
<dbReference type="Proteomes" id="UP000694846">
    <property type="component" value="Unplaced"/>
</dbReference>
<feature type="domain" description="G-patch" evidence="4">
    <location>
        <begin position="78"/>
        <end position="124"/>
    </location>
</feature>
<dbReference type="GO" id="GO:0003676">
    <property type="term" value="F:nucleic acid binding"/>
    <property type="evidence" value="ECO:0007669"/>
    <property type="project" value="InterPro"/>
</dbReference>
<reference evidence="6" key="1">
    <citation type="submission" date="2025-08" db="UniProtKB">
        <authorList>
            <consortium name="RefSeq"/>
        </authorList>
    </citation>
    <scope>IDENTIFICATION</scope>
    <source>
        <tissue evidence="6">Whole body</tissue>
    </source>
</reference>
<dbReference type="InterPro" id="IPR039249">
    <property type="entry name" value="GPATCH11"/>
</dbReference>
<dbReference type="Pfam" id="PF01585">
    <property type="entry name" value="G-patch"/>
    <property type="match status" value="1"/>
</dbReference>
<dbReference type="AlphaFoldDB" id="A0A8B8F3J2"/>
<proteinExistence type="inferred from homology"/>
<evidence type="ECO:0000259" key="4">
    <source>
        <dbReference type="PROSITE" id="PS50174"/>
    </source>
</evidence>
<dbReference type="SMART" id="SM00443">
    <property type="entry name" value="G_patch"/>
    <property type="match status" value="1"/>
</dbReference>
<dbReference type="InterPro" id="IPR025239">
    <property type="entry name" value="DUF4187"/>
</dbReference>
<evidence type="ECO:0000256" key="3">
    <source>
        <dbReference type="ARBA" id="ARBA00030688"/>
    </source>
</evidence>
<dbReference type="PROSITE" id="PS50174">
    <property type="entry name" value="G_PATCH"/>
    <property type="match status" value="1"/>
</dbReference>
<evidence type="ECO:0000256" key="1">
    <source>
        <dbReference type="ARBA" id="ARBA00007140"/>
    </source>
</evidence>
<dbReference type="GeneID" id="112679547"/>
<evidence type="ECO:0000313" key="5">
    <source>
        <dbReference type="Proteomes" id="UP000694846"/>
    </source>
</evidence>
<dbReference type="PANTHER" id="PTHR21032">
    <property type="entry name" value="G PATCH DOMAIN-CONTAINING PROTEIN 11"/>
    <property type="match status" value="1"/>
</dbReference>
<accession>A0A8B8F3J2</accession>
<dbReference type="SMART" id="SM01173">
    <property type="entry name" value="DUF4187"/>
    <property type="match status" value="1"/>
</dbReference>
<comment type="similarity">
    <text evidence="1">Belongs to the GPATCH11 family.</text>
</comment>